<dbReference type="EMBL" id="BSYA01000181">
    <property type="protein sequence ID" value="GMG35844.1"/>
    <property type="molecule type" value="Genomic_DNA"/>
</dbReference>
<name>A0AAN5C323_ASPOZ</name>
<gene>
    <name evidence="1" type="ORF">Aory04_001099500</name>
</gene>
<protein>
    <submittedName>
        <fullName evidence="1">Unnamed protein product</fullName>
    </submittedName>
</protein>
<proteinExistence type="predicted"/>
<evidence type="ECO:0000313" key="2">
    <source>
        <dbReference type="Proteomes" id="UP001165205"/>
    </source>
</evidence>
<accession>A0AAN5C323</accession>
<reference evidence="1" key="1">
    <citation type="submission" date="2023-04" db="EMBL/GenBank/DDBJ databases">
        <title>Aspergillus oryzae NBRC 4228.</title>
        <authorList>
            <person name="Ichikawa N."/>
            <person name="Sato H."/>
            <person name="Tonouchi N."/>
        </authorList>
    </citation>
    <scope>NUCLEOTIDE SEQUENCE</scope>
    <source>
        <strain evidence="1">NBRC 4228</strain>
    </source>
</reference>
<evidence type="ECO:0000313" key="1">
    <source>
        <dbReference type="EMBL" id="GMG35844.1"/>
    </source>
</evidence>
<dbReference type="Proteomes" id="UP001165205">
    <property type="component" value="Unassembled WGS sequence"/>
</dbReference>
<organism evidence="1 2">
    <name type="scientific">Aspergillus oryzae</name>
    <name type="common">Yellow koji mold</name>
    <dbReference type="NCBI Taxonomy" id="5062"/>
    <lineage>
        <taxon>Eukaryota</taxon>
        <taxon>Fungi</taxon>
        <taxon>Dikarya</taxon>
        <taxon>Ascomycota</taxon>
        <taxon>Pezizomycotina</taxon>
        <taxon>Eurotiomycetes</taxon>
        <taxon>Eurotiomycetidae</taxon>
        <taxon>Eurotiales</taxon>
        <taxon>Aspergillaceae</taxon>
        <taxon>Aspergillus</taxon>
        <taxon>Aspergillus subgen. Circumdati</taxon>
    </lineage>
</organism>
<sequence>MERFVRNDRSACIFVGRDIPIPGALRTGSKPPTAQAKLISTKSLSFIVTTSDNAAASAGWQGEPNLGDFEASSGRLGLGQHSTMIGASQGGTLVWGSNVSTVCRGNTSLRLSNPTSRHLFKDTKNPNTAVPLVLF</sequence>
<dbReference type="AlphaFoldDB" id="A0AAN5C323"/>
<comment type="caution">
    <text evidence="1">The sequence shown here is derived from an EMBL/GenBank/DDBJ whole genome shotgun (WGS) entry which is preliminary data.</text>
</comment>